<comment type="caution">
    <text evidence="2">The sequence shown here is derived from an EMBL/GenBank/DDBJ whole genome shotgun (WGS) entry which is preliminary data.</text>
</comment>
<evidence type="ECO:0000259" key="1">
    <source>
        <dbReference type="Pfam" id="PF14691"/>
    </source>
</evidence>
<name>A0A4Y1ZFW0_9BACL</name>
<evidence type="ECO:0000313" key="3">
    <source>
        <dbReference type="Proteomes" id="UP000319716"/>
    </source>
</evidence>
<reference evidence="2 3" key="1">
    <citation type="submission" date="2017-11" db="EMBL/GenBank/DDBJ databases">
        <title>Draft Genome Sequence of Sporolactobacillus inulinus NBRC 111894 Isolated from Koso, a Japanese Sugar-Vegetable Fermented Beverage.</title>
        <authorList>
            <person name="Chiou T.Y."/>
            <person name="Oshima K."/>
            <person name="Suda W."/>
            <person name="Hattori M."/>
            <person name="Takahashi T."/>
        </authorList>
    </citation>
    <scope>NUCLEOTIDE SEQUENCE [LARGE SCALE GENOMIC DNA]</scope>
    <source>
        <strain evidence="2 3">NBRC111894</strain>
    </source>
</reference>
<dbReference type="SUPFAM" id="SSF46548">
    <property type="entry name" value="alpha-helical ferredoxin"/>
    <property type="match status" value="1"/>
</dbReference>
<dbReference type="Gene3D" id="1.10.1060.10">
    <property type="entry name" value="Alpha-helical ferredoxin"/>
    <property type="match status" value="1"/>
</dbReference>
<gene>
    <name evidence="2" type="ORF">NBRC111894_3591</name>
</gene>
<dbReference type="AlphaFoldDB" id="A0A4Y1ZFW0"/>
<accession>A0A4Y1ZFW0</accession>
<proteinExistence type="predicted"/>
<dbReference type="GO" id="GO:0051536">
    <property type="term" value="F:iron-sulfur cluster binding"/>
    <property type="evidence" value="ECO:0007669"/>
    <property type="project" value="InterPro"/>
</dbReference>
<evidence type="ECO:0000313" key="2">
    <source>
        <dbReference type="EMBL" id="GAY78037.1"/>
    </source>
</evidence>
<organism evidence="2 3">
    <name type="scientific">Sporolactobacillus inulinus</name>
    <dbReference type="NCBI Taxonomy" id="2078"/>
    <lineage>
        <taxon>Bacteria</taxon>
        <taxon>Bacillati</taxon>
        <taxon>Bacillota</taxon>
        <taxon>Bacilli</taxon>
        <taxon>Bacillales</taxon>
        <taxon>Sporolactobacillaceae</taxon>
        <taxon>Sporolactobacillus</taxon>
    </lineage>
</organism>
<dbReference type="EMBL" id="BEXB01000038">
    <property type="protein sequence ID" value="GAY78037.1"/>
    <property type="molecule type" value="Genomic_DNA"/>
</dbReference>
<dbReference type="InterPro" id="IPR009051">
    <property type="entry name" value="Helical_ferredxn"/>
</dbReference>
<dbReference type="Pfam" id="PF14691">
    <property type="entry name" value="Fer4_20"/>
    <property type="match status" value="1"/>
</dbReference>
<protein>
    <submittedName>
        <fullName evidence="2">Pyridine nucleotide-disulphide oxidoreductase</fullName>
    </submittedName>
</protein>
<sequence length="60" mass="6856">MDSAATNAWKIFDEVKPDMKPKEVMEEANRCLFCFDAPCMKACPTHIDVPLFIKRLQPAI</sequence>
<dbReference type="Proteomes" id="UP000319716">
    <property type="component" value="Unassembled WGS sequence"/>
</dbReference>
<feature type="domain" description="Dihydroprymidine dehydrogenase" evidence="1">
    <location>
        <begin position="11"/>
        <end position="57"/>
    </location>
</feature>
<dbReference type="InterPro" id="IPR028261">
    <property type="entry name" value="DPD_II"/>
</dbReference>